<dbReference type="EMBL" id="KV417863">
    <property type="protein sequence ID" value="KZP05094.1"/>
    <property type="molecule type" value="Genomic_DNA"/>
</dbReference>
<sequence length="301" mass="34420">MLSPPAKRRRVPAVEPFISKPAPGAYWFGDGDFILRVGSFHFKIHHHRLHCSEIFSDMLALPQPVNAENIDGCAFVELPDSPADWMVALEWIYKPTEFVNRPCTFGTLSSALRISTKYEIPALRQWCTTELTSRWPRELETMGTTSLAHAAEAISLARECDVPEILPAAFYILSVQKWSALAEGGRSHLTLPPSDLRRVIAGREYLHDTTLTFALDPVPDTYSRHICLSCLPQIERFWRSILTPNPASPWGCWLLRDLTHMATHEHSSHNWCADCKFQHNNLVWHRVHDLKKDIPRFFMLA</sequence>
<dbReference type="Gene3D" id="3.30.710.10">
    <property type="entry name" value="Potassium Channel Kv1.1, Chain A"/>
    <property type="match status" value="1"/>
</dbReference>
<accession>A0A167VK27</accession>
<reference evidence="1 2" key="1">
    <citation type="journal article" date="2016" name="Mol. Biol. Evol.">
        <title>Comparative Genomics of Early-Diverging Mushroom-Forming Fungi Provides Insights into the Origins of Lignocellulose Decay Capabilities.</title>
        <authorList>
            <person name="Nagy L.G."/>
            <person name="Riley R."/>
            <person name="Tritt A."/>
            <person name="Adam C."/>
            <person name="Daum C."/>
            <person name="Floudas D."/>
            <person name="Sun H."/>
            <person name="Yadav J.S."/>
            <person name="Pangilinan J."/>
            <person name="Larsson K.H."/>
            <person name="Matsuura K."/>
            <person name="Barry K."/>
            <person name="Labutti K."/>
            <person name="Kuo R."/>
            <person name="Ohm R.A."/>
            <person name="Bhattacharya S.S."/>
            <person name="Shirouzu T."/>
            <person name="Yoshinaga Y."/>
            <person name="Martin F.M."/>
            <person name="Grigoriev I.V."/>
            <person name="Hibbett D.S."/>
        </authorList>
    </citation>
    <scope>NUCLEOTIDE SEQUENCE [LARGE SCALE GENOMIC DNA]</scope>
    <source>
        <strain evidence="1 2">CBS 109695</strain>
    </source>
</reference>
<organism evidence="1 2">
    <name type="scientific">Athelia psychrophila</name>
    <dbReference type="NCBI Taxonomy" id="1759441"/>
    <lineage>
        <taxon>Eukaryota</taxon>
        <taxon>Fungi</taxon>
        <taxon>Dikarya</taxon>
        <taxon>Basidiomycota</taxon>
        <taxon>Agaricomycotina</taxon>
        <taxon>Agaricomycetes</taxon>
        <taxon>Agaricomycetidae</taxon>
        <taxon>Atheliales</taxon>
        <taxon>Atheliaceae</taxon>
        <taxon>Athelia</taxon>
    </lineage>
</organism>
<evidence type="ECO:0008006" key="3">
    <source>
        <dbReference type="Google" id="ProtNLM"/>
    </source>
</evidence>
<dbReference type="Proteomes" id="UP000076532">
    <property type="component" value="Unassembled WGS sequence"/>
</dbReference>
<name>A0A167VK27_9AGAM</name>
<evidence type="ECO:0000313" key="1">
    <source>
        <dbReference type="EMBL" id="KZP05094.1"/>
    </source>
</evidence>
<keyword evidence="2" id="KW-1185">Reference proteome</keyword>
<protein>
    <recommendedName>
        <fullName evidence="3">BTB domain-containing protein</fullName>
    </recommendedName>
</protein>
<dbReference type="InterPro" id="IPR011333">
    <property type="entry name" value="SKP1/BTB/POZ_sf"/>
</dbReference>
<evidence type="ECO:0000313" key="2">
    <source>
        <dbReference type="Proteomes" id="UP000076532"/>
    </source>
</evidence>
<dbReference type="STRING" id="436010.A0A167VK27"/>
<dbReference type="OrthoDB" id="2799068at2759"/>
<gene>
    <name evidence="1" type="ORF">FIBSPDRAFT_843334</name>
</gene>
<dbReference type="SUPFAM" id="SSF54695">
    <property type="entry name" value="POZ domain"/>
    <property type="match status" value="1"/>
</dbReference>
<proteinExistence type="predicted"/>
<dbReference type="AlphaFoldDB" id="A0A167VK27"/>